<evidence type="ECO:0000256" key="1">
    <source>
        <dbReference type="SAM" id="Coils"/>
    </source>
</evidence>
<feature type="coiled-coil region" evidence="1">
    <location>
        <begin position="148"/>
        <end position="175"/>
    </location>
</feature>
<protein>
    <submittedName>
        <fullName evidence="2">Uncharacterized protein</fullName>
    </submittedName>
</protein>
<evidence type="ECO:0000313" key="2">
    <source>
        <dbReference type="EMBL" id="KKK94823.1"/>
    </source>
</evidence>
<organism evidence="2">
    <name type="scientific">marine sediment metagenome</name>
    <dbReference type="NCBI Taxonomy" id="412755"/>
    <lineage>
        <taxon>unclassified sequences</taxon>
        <taxon>metagenomes</taxon>
        <taxon>ecological metagenomes</taxon>
    </lineage>
</organism>
<accession>A0A0F8ZLU4</accession>
<keyword evidence="1" id="KW-0175">Coiled coil</keyword>
<reference evidence="2" key="1">
    <citation type="journal article" date="2015" name="Nature">
        <title>Complex archaea that bridge the gap between prokaryotes and eukaryotes.</title>
        <authorList>
            <person name="Spang A."/>
            <person name="Saw J.H."/>
            <person name="Jorgensen S.L."/>
            <person name="Zaremba-Niedzwiedzka K."/>
            <person name="Martijn J."/>
            <person name="Lind A.E."/>
            <person name="van Eijk R."/>
            <person name="Schleper C."/>
            <person name="Guy L."/>
            <person name="Ettema T.J."/>
        </authorList>
    </citation>
    <scope>NUCLEOTIDE SEQUENCE</scope>
</reference>
<gene>
    <name evidence="2" type="ORF">LCGC14_2678960</name>
</gene>
<comment type="caution">
    <text evidence="2">The sequence shown here is derived from an EMBL/GenBank/DDBJ whole genome shotgun (WGS) entry which is preliminary data.</text>
</comment>
<name>A0A0F8ZLU4_9ZZZZ</name>
<proteinExistence type="predicted"/>
<sequence length="178" mass="20646">MENELTPNELHLEDVEQDIQKEELDRIAKREVEATTKTTRFVNVDNEVYNLRINGQIVRTLKPGEEAVLPLFVATVGSKHLVDRILKKMDKAVDTNRDTPIRRSIFAKILPDLASERKITPLTQEEEMESLKEEIKRNQQFMDTEFAKRDNTKEVDALKKELSELKKLVTKGQKTTKQ</sequence>
<dbReference type="EMBL" id="LAZR01047181">
    <property type="protein sequence ID" value="KKK94823.1"/>
    <property type="molecule type" value="Genomic_DNA"/>
</dbReference>
<dbReference type="AlphaFoldDB" id="A0A0F8ZLU4"/>